<name>A0ABN0Z2H0_9ACTN</name>
<dbReference type="RefSeq" id="WP_344031047.1">
    <property type="nucleotide sequence ID" value="NZ_BAAABX010000063.1"/>
</dbReference>
<gene>
    <name evidence="2" type="ORF">GCM10010357_59650</name>
</gene>
<feature type="domain" description="4Fe-4S Wbl-type" evidence="1">
    <location>
        <begin position="28"/>
        <end position="86"/>
    </location>
</feature>
<evidence type="ECO:0000259" key="1">
    <source>
        <dbReference type="PROSITE" id="PS51674"/>
    </source>
</evidence>
<dbReference type="PROSITE" id="PS51674">
    <property type="entry name" value="4FE4S_WBL"/>
    <property type="match status" value="1"/>
</dbReference>
<evidence type="ECO:0000313" key="3">
    <source>
        <dbReference type="Proteomes" id="UP001500879"/>
    </source>
</evidence>
<sequence length="103" mass="10724">MPAPAPPAPPAPLRTSSSADSDWRLRAACTGLAPQTVFARRPKAALPALRACAVCSVRRPCLDTVAPADNLFDGVSGGSLWRNGRRVAVPEALAAALEPQEQP</sequence>
<organism evidence="2 3">
    <name type="scientific">Streptomyces luteireticuli</name>
    <dbReference type="NCBI Taxonomy" id="173858"/>
    <lineage>
        <taxon>Bacteria</taxon>
        <taxon>Bacillati</taxon>
        <taxon>Actinomycetota</taxon>
        <taxon>Actinomycetes</taxon>
        <taxon>Kitasatosporales</taxon>
        <taxon>Streptomycetaceae</taxon>
        <taxon>Streptomyces</taxon>
    </lineage>
</organism>
<protein>
    <recommendedName>
        <fullName evidence="1">4Fe-4S Wbl-type domain-containing protein</fullName>
    </recommendedName>
</protein>
<reference evidence="2 3" key="1">
    <citation type="journal article" date="2019" name="Int. J. Syst. Evol. Microbiol.">
        <title>The Global Catalogue of Microorganisms (GCM) 10K type strain sequencing project: providing services to taxonomists for standard genome sequencing and annotation.</title>
        <authorList>
            <consortium name="The Broad Institute Genomics Platform"/>
            <consortium name="The Broad Institute Genome Sequencing Center for Infectious Disease"/>
            <person name="Wu L."/>
            <person name="Ma J."/>
        </authorList>
    </citation>
    <scope>NUCLEOTIDE SEQUENCE [LARGE SCALE GENOMIC DNA]</scope>
    <source>
        <strain evidence="2 3">JCM 4788</strain>
    </source>
</reference>
<proteinExistence type="predicted"/>
<evidence type="ECO:0000313" key="2">
    <source>
        <dbReference type="EMBL" id="GAA0430042.1"/>
    </source>
</evidence>
<dbReference type="InterPro" id="IPR034768">
    <property type="entry name" value="4FE4S_WBL"/>
</dbReference>
<dbReference type="Pfam" id="PF02467">
    <property type="entry name" value="Whib"/>
    <property type="match status" value="1"/>
</dbReference>
<accession>A0ABN0Z2H0</accession>
<keyword evidence="3" id="KW-1185">Reference proteome</keyword>
<dbReference type="Proteomes" id="UP001500879">
    <property type="component" value="Unassembled WGS sequence"/>
</dbReference>
<comment type="caution">
    <text evidence="2">The sequence shown here is derived from an EMBL/GenBank/DDBJ whole genome shotgun (WGS) entry which is preliminary data.</text>
</comment>
<dbReference type="EMBL" id="BAAABX010000063">
    <property type="protein sequence ID" value="GAA0430042.1"/>
    <property type="molecule type" value="Genomic_DNA"/>
</dbReference>